<dbReference type="EMBL" id="CP059674">
    <property type="protein sequence ID" value="QMT98430.1"/>
    <property type="molecule type" value="Genomic_DNA"/>
</dbReference>
<feature type="signal peptide" evidence="2">
    <location>
        <begin position="1"/>
        <end position="22"/>
    </location>
</feature>
<dbReference type="RefSeq" id="WP_182078715.1">
    <property type="nucleotide sequence ID" value="NZ_CP059674.1"/>
</dbReference>
<name>A0A7D7U3U0_9MOLU</name>
<sequence>MNKKNIIKFVSLLGVGSFVMLAATSCTKNITLTSNSKTTSDTDNTSNTSSNNNTNSGSSAEMNNVSRSGAKTNTTDQPLATPRQTLIDLIGTENNNINLYSDYGQILSDLRSAYKTAKNASKNTNATLAEIKSIETTLQAAINKAATDKQTFDNNNRALVTAYNELKTTLQSKTTTLEGLTEERYSGIKHELDSLYDVGAGIINQKLDSISGTNLAANTVVKANKDIKDALSALDSWKTNANALATSYIKQALVKDKLTGIDSNNTVQPGNYSFAGYSVDVTSDSSAHPNWSFAQRKAWTSNENIFNSPQPVTDISWIYGIAGTNAKYTLTFNYYGSSTGYLYFPYKLVKTGDNVGLQYKLNNAPNPTEITFGDMGTDNGKTPTVGDINVAKVALPNLNFGANTIEFSVPTSDSTKVAPMIGNMYLTSNSDNADQIYDNIFGNNTSQDDSVSVDLLNGYSLGANYSMLFYRLSNYTENSVMQTNKPAYLVGFIGGSGERIANNTTAQSNYVNFNRNPITNGSSRTLTIYVNAPKTGEYSIHSTYIYSAGNNNTTGTRSIKFSTDSSNDTNAVSITVKSLGSWSILGKIDTSSSDTSGITTGSKRTLNLQQGLNKVIVSQVSGDTPYIGNLTFTLSDTPQVNAVNNTNENNAEGGSVTPESR</sequence>
<accession>A0A7D7U3U0</accession>
<evidence type="ECO:0000313" key="4">
    <source>
        <dbReference type="EMBL" id="QMT98430.1"/>
    </source>
</evidence>
<feature type="compositionally biased region" description="Low complexity" evidence="1">
    <location>
        <begin position="33"/>
        <end position="59"/>
    </location>
</feature>
<evidence type="ECO:0000313" key="5">
    <source>
        <dbReference type="Proteomes" id="UP000514704"/>
    </source>
</evidence>
<dbReference type="Proteomes" id="UP000514704">
    <property type="component" value="Chromosome"/>
</dbReference>
<keyword evidence="2" id="KW-0732">Signal</keyword>
<feature type="domain" description="Haemagglutinin Mycoplasma" evidence="3">
    <location>
        <begin position="378"/>
        <end position="634"/>
    </location>
</feature>
<dbReference type="PROSITE" id="PS51257">
    <property type="entry name" value="PROKAR_LIPOPROTEIN"/>
    <property type="match status" value="1"/>
</dbReference>
<dbReference type="Pfam" id="PF05692">
    <property type="entry name" value="Myco_haema"/>
    <property type="match status" value="2"/>
</dbReference>
<evidence type="ECO:0000259" key="3">
    <source>
        <dbReference type="Pfam" id="PF05692"/>
    </source>
</evidence>
<feature type="compositionally biased region" description="Polar residues" evidence="1">
    <location>
        <begin position="60"/>
        <end position="80"/>
    </location>
</feature>
<protein>
    <submittedName>
        <fullName evidence="4">FIVAR domain-containing protein</fullName>
    </submittedName>
</protein>
<keyword evidence="5" id="KW-1185">Reference proteome</keyword>
<dbReference type="AlphaFoldDB" id="A0A7D7U3U0"/>
<gene>
    <name evidence="4" type="ORF">H3143_02935</name>
</gene>
<dbReference type="KEGG" id="mtuy:H3143_02935"/>
<feature type="domain" description="Haemagglutinin Mycoplasma" evidence="3">
    <location>
        <begin position="248"/>
        <end position="375"/>
    </location>
</feature>
<dbReference type="Pfam" id="PF07554">
    <property type="entry name" value="FIVAR"/>
    <property type="match status" value="2"/>
</dbReference>
<dbReference type="InterPro" id="IPR008692">
    <property type="entry name" value="Hemogglutn_Mycoplasma"/>
</dbReference>
<evidence type="ECO:0000256" key="2">
    <source>
        <dbReference type="SAM" id="SignalP"/>
    </source>
</evidence>
<evidence type="ECO:0000256" key="1">
    <source>
        <dbReference type="SAM" id="MobiDB-lite"/>
    </source>
</evidence>
<reference evidence="4 5" key="1">
    <citation type="journal article" date="2017" name="Int. J. Syst. Evol. Microbiol.">
        <title>Mycoplasma tullyi sp. nov., isolated from penguins of the genus Spheniscus.</title>
        <authorList>
            <person name="Yavari C.A."/>
            <person name="Ramirez A.S."/>
            <person name="Nicholas R.A.J."/>
            <person name="Radford A.D."/>
            <person name="Darby A.C."/>
            <person name="Bradbury J.M."/>
        </authorList>
    </citation>
    <scope>NUCLEOTIDE SEQUENCE [LARGE SCALE GENOMIC DNA]</scope>
    <source>
        <strain evidence="4 5">56A97T</strain>
    </source>
</reference>
<proteinExistence type="predicted"/>
<organism evidence="4 5">
    <name type="scientific">Mycoplasma tullyi</name>
    <dbReference type="NCBI Taxonomy" id="1612150"/>
    <lineage>
        <taxon>Bacteria</taxon>
        <taxon>Bacillati</taxon>
        <taxon>Mycoplasmatota</taxon>
        <taxon>Mollicutes</taxon>
        <taxon>Mycoplasmataceae</taxon>
        <taxon>Mycoplasma</taxon>
    </lineage>
</organism>
<feature type="chain" id="PRO_5028063443" evidence="2">
    <location>
        <begin position="23"/>
        <end position="661"/>
    </location>
</feature>
<feature type="region of interest" description="Disordered" evidence="1">
    <location>
        <begin position="33"/>
        <end position="80"/>
    </location>
</feature>